<organism evidence="2 3">
    <name type="scientific">Cyanomargarita calcarea GSE-NOS-MK-12-04C</name>
    <dbReference type="NCBI Taxonomy" id="2839659"/>
    <lineage>
        <taxon>Bacteria</taxon>
        <taxon>Bacillati</taxon>
        <taxon>Cyanobacteriota</taxon>
        <taxon>Cyanophyceae</taxon>
        <taxon>Nostocales</taxon>
        <taxon>Cyanomargaritaceae</taxon>
        <taxon>Cyanomargarita</taxon>
    </lineage>
</organism>
<evidence type="ECO:0000259" key="1">
    <source>
        <dbReference type="Pfam" id="PF00668"/>
    </source>
</evidence>
<dbReference type="Proteomes" id="UP000729701">
    <property type="component" value="Unassembled WGS sequence"/>
</dbReference>
<dbReference type="SUPFAM" id="SSF56801">
    <property type="entry name" value="Acetyl-CoA synthetase-like"/>
    <property type="match status" value="1"/>
</dbReference>
<comment type="caution">
    <text evidence="2">The sequence shown here is derived from an EMBL/GenBank/DDBJ whole genome shotgun (WGS) entry which is preliminary data.</text>
</comment>
<accession>A0A951QK97</accession>
<dbReference type="PANTHER" id="PTHR45398:SF1">
    <property type="entry name" value="ENZYME, PUTATIVE (JCVI)-RELATED"/>
    <property type="match status" value="1"/>
</dbReference>
<dbReference type="GO" id="GO:0008610">
    <property type="term" value="P:lipid biosynthetic process"/>
    <property type="evidence" value="ECO:0007669"/>
    <property type="project" value="UniProtKB-ARBA"/>
</dbReference>
<dbReference type="InterPro" id="IPR042099">
    <property type="entry name" value="ANL_N_sf"/>
</dbReference>
<evidence type="ECO:0000313" key="2">
    <source>
        <dbReference type="EMBL" id="MBW4667899.1"/>
    </source>
</evidence>
<sequence length="497" mass="57732">MKNVEDIYTLSSMQQGMLFHALYAPKQGVYFEQISCTLHRINFLGFKQAWQQVVARHAVLRTSFIWDGLDEPLQVVHKQVNLPWVESDWQHLSLTQQQKQLEAFLEADRQKGLELNQAPLMRFALMQIEPTSYYFIWSHHHLLLDGWSSSIIFKEVFAFYESITEGKDLYLETPRPYRDYIAYLQQQDLSQAKVFWQQALKHFTMPTPLMVDKHEGKRSHQQTYKEQYLCFRATTTTALKSFAIQHHLTLNTLVQGAWALLLSRYCGQQDVVFGATVSGRLPTLVGAESMVGLFINTLPVRVQISAEDRLLPWLHQLQVQQVEWQQYSYTPLVEIHRWSDIQRGMPLFESIVVFENYPVDTSLQQRNTSIEISNIRGFERTNYPLTVIVAPGSELSVRFSYDADRFDSDMISRMLGHFQTLLTGIVANPQASIWELPLLSAAEQRQLIFEWNDTKGEETSLCIHQLFETQVEKTPDSVAVSFFESQLTYQQLNDRSN</sequence>
<proteinExistence type="predicted"/>
<dbReference type="Gene3D" id="3.30.559.30">
    <property type="entry name" value="Nonribosomal peptide synthetase, condensation domain"/>
    <property type="match status" value="1"/>
</dbReference>
<dbReference type="PANTHER" id="PTHR45398">
    <property type="match status" value="1"/>
</dbReference>
<dbReference type="SUPFAM" id="SSF52777">
    <property type="entry name" value="CoA-dependent acyltransferases"/>
    <property type="match status" value="2"/>
</dbReference>
<reference evidence="2" key="1">
    <citation type="submission" date="2021-05" db="EMBL/GenBank/DDBJ databases">
        <authorList>
            <person name="Pietrasiak N."/>
            <person name="Ward R."/>
            <person name="Stajich J.E."/>
            <person name="Kurbessoian T."/>
        </authorList>
    </citation>
    <scope>NUCLEOTIDE SEQUENCE</scope>
    <source>
        <strain evidence="2">GSE-NOS-MK-12-04C</strain>
    </source>
</reference>
<dbReference type="InterPro" id="IPR023213">
    <property type="entry name" value="CAT-like_dom_sf"/>
</dbReference>
<dbReference type="GO" id="GO:0003824">
    <property type="term" value="F:catalytic activity"/>
    <property type="evidence" value="ECO:0007669"/>
    <property type="project" value="InterPro"/>
</dbReference>
<dbReference type="AlphaFoldDB" id="A0A951QK97"/>
<feature type="non-terminal residue" evidence="2">
    <location>
        <position position="497"/>
    </location>
</feature>
<protein>
    <submittedName>
        <fullName evidence="2">Non-ribosomal peptide synthetase</fullName>
    </submittedName>
</protein>
<name>A0A951QK97_9CYAN</name>
<feature type="domain" description="Condensation" evidence="1">
    <location>
        <begin position="4"/>
        <end position="447"/>
    </location>
</feature>
<dbReference type="Pfam" id="PF00668">
    <property type="entry name" value="Condensation"/>
    <property type="match status" value="1"/>
</dbReference>
<dbReference type="EMBL" id="JAHHGZ010000009">
    <property type="protein sequence ID" value="MBW4667899.1"/>
    <property type="molecule type" value="Genomic_DNA"/>
</dbReference>
<dbReference type="InterPro" id="IPR001242">
    <property type="entry name" value="Condensation_dom"/>
</dbReference>
<dbReference type="Gene3D" id="3.40.50.12780">
    <property type="entry name" value="N-terminal domain of ligase-like"/>
    <property type="match status" value="1"/>
</dbReference>
<gene>
    <name evidence="2" type="ORF">KME60_10825</name>
</gene>
<evidence type="ECO:0000313" key="3">
    <source>
        <dbReference type="Proteomes" id="UP000729701"/>
    </source>
</evidence>
<dbReference type="Gene3D" id="3.30.559.10">
    <property type="entry name" value="Chloramphenicol acetyltransferase-like domain"/>
    <property type="match status" value="1"/>
</dbReference>
<dbReference type="CDD" id="cd19543">
    <property type="entry name" value="DCL_NRPS"/>
    <property type="match status" value="1"/>
</dbReference>
<reference evidence="2" key="2">
    <citation type="journal article" date="2022" name="Microbiol. Resour. Announc.">
        <title>Metagenome Sequencing to Explore Phylogenomics of Terrestrial Cyanobacteria.</title>
        <authorList>
            <person name="Ward R.D."/>
            <person name="Stajich J.E."/>
            <person name="Johansen J.R."/>
            <person name="Huntemann M."/>
            <person name="Clum A."/>
            <person name="Foster B."/>
            <person name="Foster B."/>
            <person name="Roux S."/>
            <person name="Palaniappan K."/>
            <person name="Varghese N."/>
            <person name="Mukherjee S."/>
            <person name="Reddy T.B.K."/>
            <person name="Daum C."/>
            <person name="Copeland A."/>
            <person name="Chen I.A."/>
            <person name="Ivanova N.N."/>
            <person name="Kyrpides N.C."/>
            <person name="Shapiro N."/>
            <person name="Eloe-Fadrosh E.A."/>
            <person name="Pietrasiak N."/>
        </authorList>
    </citation>
    <scope>NUCLEOTIDE SEQUENCE</scope>
    <source>
        <strain evidence="2">GSE-NOS-MK-12-04C</strain>
    </source>
</reference>